<sequence length="446" mass="47051">MDEFDENTSVEYLQRALGPRVTSDPEAARELARLCGGLPIALSAVVARLSTRPERSLSKEVGVLRDDRLRALVSHDGVSVGAVFDSSYQPRALPAGCPLARLLSVRCRCRVTRAAGFTACRALRNTPGTAAKREGVLMQRTLGALAAVVLGVSLVAAAPAAAAQARPFPAEFGLPDGFLPEGIAIGAAPTAYFGSRADGDLFRVDLRTGRGEVFSQGPGTASVGLKVDRRKRLFVAGGAGGDGRVVDARTGEILKSYEFASDANTFVNDVVITDDAAYFTDSRKAVLYRVTFGRHGELPESHTAIPLTGDFVLTPGVNNANGIAETPDGKALLIVQSNTGQLHRVDARTGVTTAVDLGGEVLTNGDGLLVERRTLYVVQNRLNTVAVFSLARDGSTGSLVTKVTDPRFDVPTTVASFAGRLYLPNARFTTPPTPTTTYNAVSVPKP</sequence>
<dbReference type="EMBL" id="PYAX01000009">
    <property type="protein sequence ID" value="PSL53427.1"/>
    <property type="molecule type" value="Genomic_DNA"/>
</dbReference>
<keyword evidence="4" id="KW-1185">Reference proteome</keyword>
<dbReference type="SUPFAM" id="SSF63829">
    <property type="entry name" value="Calcium-dependent phosphotriesterase"/>
    <property type="match status" value="1"/>
</dbReference>
<reference evidence="3 4" key="1">
    <citation type="submission" date="2018-03" db="EMBL/GenBank/DDBJ databases">
        <title>Genomic Encyclopedia of Type Strains, Phase III (KMG-III): the genomes of soil and plant-associated and newly described type strains.</title>
        <authorList>
            <person name="Whitman W."/>
        </authorList>
    </citation>
    <scope>NUCLEOTIDE SEQUENCE [LARGE SCALE GENOMIC DNA]</scope>
    <source>
        <strain evidence="3 4">CGMCC 4.7097</strain>
    </source>
</reference>
<protein>
    <submittedName>
        <fullName evidence="3">Sugar lactone lactonase YvrE</fullName>
    </submittedName>
</protein>
<dbReference type="PANTHER" id="PTHR47572:SF4">
    <property type="entry name" value="LACTONASE DRP35"/>
    <property type="match status" value="1"/>
</dbReference>
<feature type="transmembrane region" description="Helical" evidence="2">
    <location>
        <begin position="142"/>
        <end position="162"/>
    </location>
</feature>
<dbReference type="Proteomes" id="UP000241118">
    <property type="component" value="Unassembled WGS sequence"/>
</dbReference>
<evidence type="ECO:0000313" key="3">
    <source>
        <dbReference type="EMBL" id="PSL53427.1"/>
    </source>
</evidence>
<gene>
    <name evidence="3" type="ORF">B0I31_109217</name>
</gene>
<evidence type="ECO:0000313" key="4">
    <source>
        <dbReference type="Proteomes" id="UP000241118"/>
    </source>
</evidence>
<evidence type="ECO:0000256" key="2">
    <source>
        <dbReference type="SAM" id="Phobius"/>
    </source>
</evidence>
<proteinExistence type="inferred from homology"/>
<accession>A0A2P8I4N0</accession>
<keyword evidence="2" id="KW-1133">Transmembrane helix</keyword>
<dbReference type="InterPro" id="IPR051262">
    <property type="entry name" value="SMP-30/CGR1_Lactonase"/>
</dbReference>
<keyword evidence="2" id="KW-0472">Membrane</keyword>
<keyword evidence="2" id="KW-0812">Transmembrane</keyword>
<dbReference type="PANTHER" id="PTHR47572">
    <property type="entry name" value="LIPOPROTEIN-RELATED"/>
    <property type="match status" value="1"/>
</dbReference>
<dbReference type="InterPro" id="IPR011042">
    <property type="entry name" value="6-blade_b-propeller_TolB-like"/>
</dbReference>
<comment type="similarity">
    <text evidence="1">Belongs to the SMP-30/CGR1 family.</text>
</comment>
<dbReference type="RefSeq" id="WP_245950450.1">
    <property type="nucleotide sequence ID" value="NZ_PYAX01000009.1"/>
</dbReference>
<comment type="caution">
    <text evidence="3">The sequence shown here is derived from an EMBL/GenBank/DDBJ whole genome shotgun (WGS) entry which is preliminary data.</text>
</comment>
<evidence type="ECO:0000256" key="1">
    <source>
        <dbReference type="ARBA" id="ARBA00008853"/>
    </source>
</evidence>
<dbReference type="AlphaFoldDB" id="A0A2P8I4N0"/>
<name>A0A2P8I4N0_SACCR</name>
<organism evidence="3 4">
    <name type="scientific">Saccharothrix carnea</name>
    <dbReference type="NCBI Taxonomy" id="1280637"/>
    <lineage>
        <taxon>Bacteria</taxon>
        <taxon>Bacillati</taxon>
        <taxon>Actinomycetota</taxon>
        <taxon>Actinomycetes</taxon>
        <taxon>Pseudonocardiales</taxon>
        <taxon>Pseudonocardiaceae</taxon>
        <taxon>Saccharothrix</taxon>
    </lineage>
</organism>
<dbReference type="Gene3D" id="2.120.10.30">
    <property type="entry name" value="TolB, C-terminal domain"/>
    <property type="match status" value="1"/>
</dbReference>